<dbReference type="GeneID" id="9471051"/>
<dbReference type="PANTHER" id="PTHR35506:SF1">
    <property type="entry name" value="OS02G0135600 PROTEIN"/>
    <property type="match status" value="1"/>
</dbReference>
<gene>
    <name evidence="1" type="ORF">PITG_10659</name>
</gene>
<organism evidence="1 2">
    <name type="scientific">Phytophthora infestans (strain T30-4)</name>
    <name type="common">Potato late blight agent</name>
    <dbReference type="NCBI Taxonomy" id="403677"/>
    <lineage>
        <taxon>Eukaryota</taxon>
        <taxon>Sar</taxon>
        <taxon>Stramenopiles</taxon>
        <taxon>Oomycota</taxon>
        <taxon>Peronosporomycetes</taxon>
        <taxon>Peronosporales</taxon>
        <taxon>Peronosporaceae</taxon>
        <taxon>Phytophthora</taxon>
    </lineage>
</organism>
<dbReference type="EMBL" id="DS028137">
    <property type="protein sequence ID" value="EEY58568.1"/>
    <property type="molecule type" value="Genomic_DNA"/>
</dbReference>
<dbReference type="KEGG" id="pif:PITG_10659"/>
<keyword evidence="2" id="KW-1185">Reference proteome</keyword>
<dbReference type="OMA" id="MAFRLGC"/>
<evidence type="ECO:0000313" key="2">
    <source>
        <dbReference type="Proteomes" id="UP000006643"/>
    </source>
</evidence>
<proteinExistence type="predicted"/>
<reference evidence="2" key="1">
    <citation type="journal article" date="2009" name="Nature">
        <title>Genome sequence and analysis of the Irish potato famine pathogen Phytophthora infestans.</title>
        <authorList>
            <consortium name="The Broad Institute Genome Sequencing Platform"/>
            <person name="Haas B.J."/>
            <person name="Kamoun S."/>
            <person name="Zody M.C."/>
            <person name="Jiang R.H."/>
            <person name="Handsaker R.E."/>
            <person name="Cano L.M."/>
            <person name="Grabherr M."/>
            <person name="Kodira C.D."/>
            <person name="Raffaele S."/>
            <person name="Torto-Alalibo T."/>
            <person name="Bozkurt T.O."/>
            <person name="Ah-Fong A.M."/>
            <person name="Alvarado L."/>
            <person name="Anderson V.L."/>
            <person name="Armstrong M.R."/>
            <person name="Avrova A."/>
            <person name="Baxter L."/>
            <person name="Beynon J."/>
            <person name="Boevink P.C."/>
            <person name="Bollmann S.R."/>
            <person name="Bos J.I."/>
            <person name="Bulone V."/>
            <person name="Cai G."/>
            <person name="Cakir C."/>
            <person name="Carrington J.C."/>
            <person name="Chawner M."/>
            <person name="Conti L."/>
            <person name="Costanzo S."/>
            <person name="Ewan R."/>
            <person name="Fahlgren N."/>
            <person name="Fischbach M.A."/>
            <person name="Fugelstad J."/>
            <person name="Gilroy E.M."/>
            <person name="Gnerre S."/>
            <person name="Green P.J."/>
            <person name="Grenville-Briggs L.J."/>
            <person name="Griffith J."/>
            <person name="Grunwald N.J."/>
            <person name="Horn K."/>
            <person name="Horner N.R."/>
            <person name="Hu C.H."/>
            <person name="Huitema E."/>
            <person name="Jeong D.H."/>
            <person name="Jones A.M."/>
            <person name="Jones J.D."/>
            <person name="Jones R.W."/>
            <person name="Karlsson E.K."/>
            <person name="Kunjeti S.G."/>
            <person name="Lamour K."/>
            <person name="Liu Z."/>
            <person name="Ma L."/>
            <person name="Maclean D."/>
            <person name="Chibucos M.C."/>
            <person name="McDonald H."/>
            <person name="McWalters J."/>
            <person name="Meijer H.J."/>
            <person name="Morgan W."/>
            <person name="Morris P.F."/>
            <person name="Munro C.A."/>
            <person name="O'Neill K."/>
            <person name="Ospina-Giraldo M."/>
            <person name="Pinzon A."/>
            <person name="Pritchard L."/>
            <person name="Ramsahoye B."/>
            <person name="Ren Q."/>
            <person name="Restrepo S."/>
            <person name="Roy S."/>
            <person name="Sadanandom A."/>
            <person name="Savidor A."/>
            <person name="Schornack S."/>
            <person name="Schwartz D.C."/>
            <person name="Schumann U.D."/>
            <person name="Schwessinger B."/>
            <person name="Seyer L."/>
            <person name="Sharpe T."/>
            <person name="Silvar C."/>
            <person name="Song J."/>
            <person name="Studholme D.J."/>
            <person name="Sykes S."/>
            <person name="Thines M."/>
            <person name="van de Vondervoort P.J."/>
            <person name="Phuntumart V."/>
            <person name="Wawra S."/>
            <person name="Weide R."/>
            <person name="Win J."/>
            <person name="Young C."/>
            <person name="Zhou S."/>
            <person name="Fry W."/>
            <person name="Meyers B.C."/>
            <person name="van West P."/>
            <person name="Ristaino J."/>
            <person name="Govers F."/>
            <person name="Birch P.R."/>
            <person name="Whisson S.C."/>
            <person name="Judelson H.S."/>
            <person name="Nusbaum C."/>
        </authorList>
    </citation>
    <scope>NUCLEOTIDE SEQUENCE [LARGE SCALE GENOMIC DNA]</scope>
    <source>
        <strain evidence="2">T30-4</strain>
    </source>
</reference>
<dbReference type="AlphaFoldDB" id="D0NGS9"/>
<accession>D0NGS9</accession>
<dbReference type="eggNOG" id="ENOG502S398">
    <property type="taxonomic scope" value="Eukaryota"/>
</dbReference>
<protein>
    <submittedName>
        <fullName evidence="1">Uncharacterized protein</fullName>
    </submittedName>
</protein>
<sequence length="204" mass="22868">MTWLRVVAAASWCNTQSCPISFYRASDSALQSAEKAGGASVHHVQDFDDTKTQIISLLSDPEIAKALAFVHIEMTESESVPEDHWVNSLVSELATQHQDDGSSKVFVSIVKTASQRVVEPSEPHPLRPQQSYHKYDHKYPEHDSGEAPRRLMFASLYQDQTRRDAVQTFDEAQMDKLGGYGAMDVRVFVKEMAFRLGYAPKYGA</sequence>
<dbReference type="InParanoid" id="D0NGS9"/>
<dbReference type="HOGENOM" id="CLU_097736_0_0_1"/>
<dbReference type="VEuPathDB" id="FungiDB:PITG_10659"/>
<dbReference type="RefSeq" id="XP_002901512.1">
    <property type="nucleotide sequence ID" value="XM_002901466.1"/>
</dbReference>
<evidence type="ECO:0000313" key="1">
    <source>
        <dbReference type="EMBL" id="EEY58568.1"/>
    </source>
</evidence>
<dbReference type="PANTHER" id="PTHR35506">
    <property type="entry name" value="OS02G0135600 PROTEIN"/>
    <property type="match status" value="1"/>
</dbReference>
<dbReference type="Proteomes" id="UP000006643">
    <property type="component" value="Unassembled WGS sequence"/>
</dbReference>
<dbReference type="OrthoDB" id="61155at2759"/>
<name>D0NGS9_PHYIT</name>